<proteinExistence type="predicted"/>
<evidence type="ECO:0008006" key="3">
    <source>
        <dbReference type="Google" id="ProtNLM"/>
    </source>
</evidence>
<protein>
    <recommendedName>
        <fullName evidence="3">NERD domain-containing protein</fullName>
    </recommendedName>
</protein>
<accession>A0ABU3QVM4</accession>
<keyword evidence="2" id="KW-1185">Reference proteome</keyword>
<dbReference type="RefSeq" id="WP_315945437.1">
    <property type="nucleotide sequence ID" value="NZ_JAWCUA010000001.1"/>
</dbReference>
<gene>
    <name evidence="1" type="ORF">RT723_00290</name>
</gene>
<evidence type="ECO:0000313" key="2">
    <source>
        <dbReference type="Proteomes" id="UP001257914"/>
    </source>
</evidence>
<organism evidence="1 2">
    <name type="scientific">Psychrosphaera aquimarina</name>
    <dbReference type="NCBI Taxonomy" id="2044854"/>
    <lineage>
        <taxon>Bacteria</taxon>
        <taxon>Pseudomonadati</taxon>
        <taxon>Pseudomonadota</taxon>
        <taxon>Gammaproteobacteria</taxon>
        <taxon>Alteromonadales</taxon>
        <taxon>Pseudoalteromonadaceae</taxon>
        <taxon>Psychrosphaera</taxon>
    </lineage>
</organism>
<dbReference type="EMBL" id="JAWCUA010000001">
    <property type="protein sequence ID" value="MDU0111478.1"/>
    <property type="molecule type" value="Genomic_DNA"/>
</dbReference>
<name>A0ABU3QVM4_9GAMM</name>
<sequence>MNLDVKVKLNEPLKLESIIKRTAQNYGRMLGTFRPFAKGGELNERNLTTQFLIEIKNSHPNAIICQEFHIPEYSTNKDSAFVDAVVITNDTVLFIEAKRNAAIMSNFDAINLDIKKLNSAALKKQFKAVCDVREVGLPQSAYGVVLADAWKKSLTDKWLTEYVNDSEVALKPNFQKIASFPDYSEDYDLLYGVFKLDLSD</sequence>
<reference evidence="1 2" key="1">
    <citation type="submission" date="2023-10" db="EMBL/GenBank/DDBJ databases">
        <title>Psychrosphaera aquimaarina strain SW33 isolated from seawater.</title>
        <authorList>
            <person name="Bayburt H."/>
            <person name="Kim J.M."/>
            <person name="Choi B.J."/>
            <person name="Jeon C.O."/>
        </authorList>
    </citation>
    <scope>NUCLEOTIDE SEQUENCE [LARGE SCALE GENOMIC DNA]</scope>
    <source>
        <strain evidence="1 2">KCTC 52743</strain>
    </source>
</reference>
<comment type="caution">
    <text evidence="1">The sequence shown here is derived from an EMBL/GenBank/DDBJ whole genome shotgun (WGS) entry which is preliminary data.</text>
</comment>
<evidence type="ECO:0000313" key="1">
    <source>
        <dbReference type="EMBL" id="MDU0111478.1"/>
    </source>
</evidence>
<dbReference type="Proteomes" id="UP001257914">
    <property type="component" value="Unassembled WGS sequence"/>
</dbReference>